<protein>
    <recommendedName>
        <fullName evidence="3">DUF721 domain-containing protein</fullName>
    </recommendedName>
</protein>
<gene>
    <name evidence="1" type="ORF">FHS83_003488</name>
</gene>
<keyword evidence="2" id="KW-1185">Reference proteome</keyword>
<dbReference type="AlphaFoldDB" id="A0A846N577"/>
<evidence type="ECO:0000313" key="1">
    <source>
        <dbReference type="EMBL" id="NIK90170.1"/>
    </source>
</evidence>
<name>A0A846N577_9PROT</name>
<comment type="caution">
    <text evidence="1">The sequence shown here is derived from an EMBL/GenBank/DDBJ whole genome shotgun (WGS) entry which is preliminary data.</text>
</comment>
<dbReference type="PIRSF" id="PIRSF032064">
    <property type="entry name" value="UCP032064"/>
    <property type="match status" value="1"/>
</dbReference>
<dbReference type="RefSeq" id="WP_167084506.1">
    <property type="nucleotide sequence ID" value="NZ_BAAADC010000001.1"/>
</dbReference>
<dbReference type="Proteomes" id="UP000570514">
    <property type="component" value="Unassembled WGS sequence"/>
</dbReference>
<evidence type="ECO:0000313" key="2">
    <source>
        <dbReference type="Proteomes" id="UP000570514"/>
    </source>
</evidence>
<accession>A0A846N577</accession>
<dbReference type="InterPro" id="IPR007922">
    <property type="entry name" value="DciA-like"/>
</dbReference>
<reference evidence="1 2" key="1">
    <citation type="submission" date="2020-03" db="EMBL/GenBank/DDBJ databases">
        <title>Genomic Encyclopedia of Type Strains, Phase IV (KMG-IV): sequencing the most valuable type-strain genomes for metagenomic binning, comparative biology and taxonomic classification.</title>
        <authorList>
            <person name="Goeker M."/>
        </authorList>
    </citation>
    <scope>NUCLEOTIDE SEQUENCE [LARGE SCALE GENOMIC DNA]</scope>
    <source>
        <strain evidence="1 2">DSM 19867</strain>
    </source>
</reference>
<organism evidence="1 2">
    <name type="scientific">Rhizomicrobium palustre</name>
    <dbReference type="NCBI Taxonomy" id="189966"/>
    <lineage>
        <taxon>Bacteria</taxon>
        <taxon>Pseudomonadati</taxon>
        <taxon>Pseudomonadota</taxon>
        <taxon>Alphaproteobacteria</taxon>
        <taxon>Micropepsales</taxon>
        <taxon>Micropepsaceae</taxon>
        <taxon>Rhizomicrobium</taxon>
    </lineage>
</organism>
<dbReference type="InterPro" id="IPR010593">
    <property type="entry name" value="DUF1159"/>
</dbReference>
<dbReference type="EMBL" id="JAASRM010000001">
    <property type="protein sequence ID" value="NIK90170.1"/>
    <property type="molecule type" value="Genomic_DNA"/>
</dbReference>
<proteinExistence type="predicted"/>
<dbReference type="Pfam" id="PF05258">
    <property type="entry name" value="DciA"/>
    <property type="match status" value="1"/>
</dbReference>
<evidence type="ECO:0008006" key="3">
    <source>
        <dbReference type="Google" id="ProtNLM"/>
    </source>
</evidence>
<sequence>MAAKKPPPPDAPPERRGRAGQIAPDIMAIAGSAFAQKGFTDPALVLQWEKIAGPETARICRPLRFSQGPQGGVLTLLAEPAAALFLQHETRTLCARINTYFGHPLVARLRFVQGALAHRPPPPKPIRPAAEMAQDDPARQFEGREDVREALWRLARARHNQRG</sequence>